<accession>A0AAJ5CZR8</accession>
<dbReference type="RefSeq" id="WP_039408938.1">
    <property type="nucleotide sequence ID" value="NZ_CP010310.2"/>
</dbReference>
<dbReference type="Proteomes" id="UP000035086">
    <property type="component" value="Chromosome"/>
</dbReference>
<reference evidence="2" key="2">
    <citation type="submission" date="2016-11" db="EMBL/GenBank/DDBJ databases">
        <title>Complete Genome Sequencing of Pandoraea pulmonicola DSM 16583.</title>
        <authorList>
            <person name="Chan K.-G."/>
        </authorList>
    </citation>
    <scope>NUCLEOTIDE SEQUENCE</scope>
    <source>
        <strain evidence="2">DSM 16583</strain>
    </source>
</reference>
<evidence type="ECO:0000256" key="1">
    <source>
        <dbReference type="SAM" id="MobiDB-lite"/>
    </source>
</evidence>
<proteinExistence type="predicted"/>
<feature type="region of interest" description="Disordered" evidence="1">
    <location>
        <begin position="1"/>
        <end position="71"/>
    </location>
</feature>
<organism evidence="3 5">
    <name type="scientific">Pandoraea pulmonicola</name>
    <dbReference type="NCBI Taxonomy" id="93221"/>
    <lineage>
        <taxon>Bacteria</taxon>
        <taxon>Pseudomonadati</taxon>
        <taxon>Pseudomonadota</taxon>
        <taxon>Betaproteobacteria</taxon>
        <taxon>Burkholderiales</taxon>
        <taxon>Burkholderiaceae</taxon>
        <taxon>Pandoraea</taxon>
    </lineage>
</organism>
<sequence>MVEAIRDIPGSPALDDARSAGRPSAPRELGADRGTAAPAAGHVSSANATGRARDAQRAAASPRPISPASASFDKRRAYRTVDLISQHATASRASAALDWLARLHTSANAALATLMRWRDGDVASHERAHRALASLGAQWQARDRSSLGTVDDRLHFDPRGDAPRRFTVDGVAPQQWRASMPERLTLFPAGADGAGVEVDVTNAISQAGLRRRTARALAAYGITLEAPPPEHTWVMRTAGARWPSIASRFAVAEKGGASSQALGGAGGLGTAANPSASTGANGTLRRAVLRDAPDAVAPHTWRIDGRRSVAHVRRALTSMVSAIRAAHADATRAARVSAQSVVRAMGTDATGREGVDYAFAMTSAEAWTTRLGKQPPFAALALAMPGGVPVSRANVRALLVD</sequence>
<dbReference type="EMBL" id="CP010310">
    <property type="protein sequence ID" value="AJC21377.1"/>
    <property type="molecule type" value="Genomic_DNA"/>
</dbReference>
<gene>
    <name evidence="3" type="ORF">NCTC13159_01359</name>
    <name evidence="2" type="ORF">RO07_14385</name>
</gene>
<dbReference type="KEGG" id="ppul:RO07_14385"/>
<evidence type="ECO:0000313" key="2">
    <source>
        <dbReference type="EMBL" id="AJC21377.1"/>
    </source>
</evidence>
<name>A0AAJ5CZR8_PANPU</name>
<reference evidence="4" key="1">
    <citation type="submission" date="2014-12" db="EMBL/GenBank/DDBJ databases">
        <title>Complete Genome Sequencing of Pandoraea pulmonicola DSM 16583.</title>
        <authorList>
            <person name="Chan K.-G."/>
        </authorList>
    </citation>
    <scope>NUCLEOTIDE SEQUENCE [LARGE SCALE GENOMIC DNA]</scope>
    <source>
        <strain evidence="4">DSM 16583</strain>
    </source>
</reference>
<dbReference type="Proteomes" id="UP000254589">
    <property type="component" value="Unassembled WGS sequence"/>
</dbReference>
<feature type="compositionally biased region" description="Low complexity" evidence="1">
    <location>
        <begin position="57"/>
        <end position="71"/>
    </location>
</feature>
<reference evidence="3 5" key="3">
    <citation type="submission" date="2018-06" db="EMBL/GenBank/DDBJ databases">
        <authorList>
            <consortium name="Pathogen Informatics"/>
            <person name="Doyle S."/>
        </authorList>
    </citation>
    <scope>NUCLEOTIDE SEQUENCE [LARGE SCALE GENOMIC DNA]</scope>
    <source>
        <strain evidence="3 5">NCTC13159</strain>
    </source>
</reference>
<evidence type="ECO:0000313" key="4">
    <source>
        <dbReference type="Proteomes" id="UP000035086"/>
    </source>
</evidence>
<keyword evidence="4" id="KW-1185">Reference proteome</keyword>
<protein>
    <submittedName>
        <fullName evidence="3">Uncharacterized protein</fullName>
    </submittedName>
</protein>
<dbReference type="AlphaFoldDB" id="A0AAJ5CZR8"/>
<dbReference type="EMBL" id="UGSJ01000001">
    <property type="protein sequence ID" value="SUA89888.1"/>
    <property type="molecule type" value="Genomic_DNA"/>
</dbReference>
<evidence type="ECO:0000313" key="5">
    <source>
        <dbReference type="Proteomes" id="UP000254589"/>
    </source>
</evidence>
<evidence type="ECO:0000313" key="3">
    <source>
        <dbReference type="EMBL" id="SUA89888.1"/>
    </source>
</evidence>